<evidence type="ECO:0000256" key="4">
    <source>
        <dbReference type="SAM" id="MobiDB-lite"/>
    </source>
</evidence>
<keyword evidence="1" id="KW-0343">GTPase activation</keyword>
<dbReference type="EMBL" id="JAAAJB010000552">
    <property type="protein sequence ID" value="KAG0253869.1"/>
    <property type="molecule type" value="Genomic_DNA"/>
</dbReference>
<dbReference type="SUPFAM" id="SSF47923">
    <property type="entry name" value="Ypt/Rab-GAP domain of gyp1p"/>
    <property type="match status" value="2"/>
</dbReference>
<feature type="compositionally biased region" description="Low complexity" evidence="4">
    <location>
        <begin position="134"/>
        <end position="195"/>
    </location>
</feature>
<name>A0A9P6PX81_9FUNG</name>
<feature type="compositionally biased region" description="Polar residues" evidence="4">
    <location>
        <begin position="830"/>
        <end position="839"/>
    </location>
</feature>
<feature type="coiled-coil region" evidence="3">
    <location>
        <begin position="1235"/>
        <end position="1361"/>
    </location>
</feature>
<dbReference type="PROSITE" id="PS50086">
    <property type="entry name" value="TBC_RABGAP"/>
    <property type="match status" value="1"/>
</dbReference>
<feature type="compositionally biased region" description="Polar residues" evidence="4">
    <location>
        <begin position="847"/>
        <end position="876"/>
    </location>
</feature>
<evidence type="ECO:0000259" key="5">
    <source>
        <dbReference type="PROSITE" id="PS50086"/>
    </source>
</evidence>
<feature type="region of interest" description="Disordered" evidence="4">
    <location>
        <begin position="679"/>
        <end position="794"/>
    </location>
</feature>
<feature type="region of interest" description="Disordered" evidence="4">
    <location>
        <begin position="1"/>
        <end position="405"/>
    </location>
</feature>
<feature type="compositionally biased region" description="Acidic residues" evidence="4">
    <location>
        <begin position="87"/>
        <end position="97"/>
    </location>
</feature>
<feature type="coiled-coil region" evidence="3">
    <location>
        <begin position="883"/>
        <end position="926"/>
    </location>
</feature>
<feature type="compositionally biased region" description="Basic and acidic residues" evidence="4">
    <location>
        <begin position="1"/>
        <end position="10"/>
    </location>
</feature>
<evidence type="ECO:0000256" key="2">
    <source>
        <dbReference type="ARBA" id="ARBA00023054"/>
    </source>
</evidence>
<evidence type="ECO:0000313" key="7">
    <source>
        <dbReference type="Proteomes" id="UP000807716"/>
    </source>
</evidence>
<evidence type="ECO:0000256" key="3">
    <source>
        <dbReference type="SAM" id="Coils"/>
    </source>
</evidence>
<feature type="compositionally biased region" description="Low complexity" evidence="4">
    <location>
        <begin position="684"/>
        <end position="696"/>
    </location>
</feature>
<dbReference type="OrthoDB" id="295078at2759"/>
<protein>
    <submittedName>
        <fullName evidence="6">GTPase-activating protein</fullName>
    </submittedName>
</protein>
<feature type="region of interest" description="Disordered" evidence="4">
    <location>
        <begin position="430"/>
        <end position="659"/>
    </location>
</feature>
<accession>A0A9P6PX81</accession>
<dbReference type="InterPro" id="IPR000195">
    <property type="entry name" value="Rab-GAP-TBC_dom"/>
</dbReference>
<dbReference type="GO" id="GO:0031267">
    <property type="term" value="F:small GTPase binding"/>
    <property type="evidence" value="ECO:0007669"/>
    <property type="project" value="TreeGrafter"/>
</dbReference>
<comment type="caution">
    <text evidence="6">The sequence shown here is derived from an EMBL/GenBank/DDBJ whole genome shotgun (WGS) entry which is preliminary data.</text>
</comment>
<feature type="compositionally biased region" description="Low complexity" evidence="4">
    <location>
        <begin position="707"/>
        <end position="765"/>
    </location>
</feature>
<dbReference type="FunFam" id="1.10.8.270:FF:000001">
    <property type="entry name" value="TBC1 domain family member 1"/>
    <property type="match status" value="1"/>
</dbReference>
<organism evidence="6 7">
    <name type="scientific">Actinomortierella ambigua</name>
    <dbReference type="NCBI Taxonomy" id="1343610"/>
    <lineage>
        <taxon>Eukaryota</taxon>
        <taxon>Fungi</taxon>
        <taxon>Fungi incertae sedis</taxon>
        <taxon>Mucoromycota</taxon>
        <taxon>Mortierellomycotina</taxon>
        <taxon>Mortierellomycetes</taxon>
        <taxon>Mortierellales</taxon>
        <taxon>Mortierellaceae</taxon>
        <taxon>Actinomortierella</taxon>
    </lineage>
</organism>
<keyword evidence="2 3" id="KW-0175">Coiled coil</keyword>
<feature type="compositionally biased region" description="Acidic residues" evidence="4">
    <location>
        <begin position="388"/>
        <end position="399"/>
    </location>
</feature>
<dbReference type="Gene3D" id="1.10.10.750">
    <property type="entry name" value="Ypt/Rab-GAP domain of gyp1p, domain 1"/>
    <property type="match status" value="1"/>
</dbReference>
<dbReference type="GO" id="GO:0005096">
    <property type="term" value="F:GTPase activator activity"/>
    <property type="evidence" value="ECO:0007669"/>
    <property type="project" value="UniProtKB-KW"/>
</dbReference>
<keyword evidence="7" id="KW-1185">Reference proteome</keyword>
<dbReference type="Proteomes" id="UP000807716">
    <property type="component" value="Unassembled WGS sequence"/>
</dbReference>
<dbReference type="InterPro" id="IPR050302">
    <property type="entry name" value="Rab_GAP_TBC_domain"/>
</dbReference>
<dbReference type="PANTHER" id="PTHR47219:SF9">
    <property type="entry name" value="GTPASE ACTIVATING PROTEIN AND CENTROSOME-ASSOCIATED, ISOFORM B"/>
    <property type="match status" value="1"/>
</dbReference>
<evidence type="ECO:0000313" key="6">
    <source>
        <dbReference type="EMBL" id="KAG0253869.1"/>
    </source>
</evidence>
<dbReference type="Gene3D" id="1.10.8.270">
    <property type="entry name" value="putative rabgap domain of human tbc1 domain family member 14 like domains"/>
    <property type="match status" value="1"/>
</dbReference>
<feature type="compositionally biased region" description="Basic and acidic residues" evidence="4">
    <location>
        <begin position="374"/>
        <end position="387"/>
    </location>
</feature>
<feature type="compositionally biased region" description="Low complexity" evidence="4">
    <location>
        <begin position="214"/>
        <end position="247"/>
    </location>
</feature>
<feature type="compositionally biased region" description="Basic and acidic residues" evidence="4">
    <location>
        <begin position="312"/>
        <end position="325"/>
    </location>
</feature>
<dbReference type="SMART" id="SM00164">
    <property type="entry name" value="TBC"/>
    <property type="match status" value="1"/>
</dbReference>
<feature type="compositionally biased region" description="Basic and acidic residues" evidence="4">
    <location>
        <begin position="30"/>
        <end position="49"/>
    </location>
</feature>
<dbReference type="FunFam" id="1.10.10.750:FF:000003">
    <property type="entry name" value="GTPase activating protein (Evi5)"/>
    <property type="match status" value="1"/>
</dbReference>
<dbReference type="Gene3D" id="1.10.472.80">
    <property type="entry name" value="Ypt/Rab-GAP domain of gyp1p, domain 3"/>
    <property type="match status" value="1"/>
</dbReference>
<sequence length="1365" mass="149059">MANGPGRRDSTASMPDEDEKDFYDPIDTYGSDHDSDRRHSVSKTADHHPSSPVATRANPEFNDGPDDDQPVQQQQQSEGISRRSWEEYDSEEEEDQYPVDAYDYGPEDDDYESDEYEERPSRRVSQAAAKDDAASSTPQQQQQPPLSPVSPRDVPSLLSQEQQQQQQRPLSSSSSSSLAQEQAYFQEQSQQQQQQDTHHHHPSTHEEQYPNEPSPRSSISSISSDSASAAAPASHAAAAPALAATPITHAQAEPPSQEPKEQKSHRHSYYEESSEDEQGAYQYGTYDDNDANDANDNDGDDGHNRKSVTRSKYSDDSESEREQEVSRPATYDDGYIGRESARQSQLSTLNANNHQRASLSSQRSSMSHTKHHSFGRDKRAEQQHDVSESESESESESDSEVQRASVATTPVVAMAAAVAVAGAAVAGVAVAAAGSKDPESPKSPKVAAPVAPPVPSRSRPTSYATTSSNPTSPTVSRVVVANPVAAALPQPSAPSPPFTSGSRDNEPPKSPVETRSVKSPRSPISPRTANPPFPSPISTVNGHEQAKKVAPSHASSISSVDQHSRLTRHSSDSDTSGTSIDLQSPSNAHGSGLNGFGILKSPTFNRTMSGSLSSSSLSSSPSSSMAHSNGLTNGHAHHGDHHHQHQASHQHQKGASMDKQRPISYATVFSDAELNDISLDEPLSSPSSSAAAAAASENKRTSGAPKTPSTPSAFGFPSSFFGAKPHPMAQVAAHAPHPSASTPTTETAAAVAVTAATPVPTQHPASSPPLPPIPTSTTDPRANTTARSTSISTVGSSISAAFGRLGTFAAGTSLLGGAGAGNNNSTTAAHQSNGSSTTVVAPPPLQRGSTATSMSSGIDLGRTSNVSPERASTLSTMTNDSNMDLLLARLEAQNEMLEQDNKRRLALEHEKQRQQMERAIGHAKEESSGEMIDWDYWGALMNDYNGVVKRNPKQLTKMIQAGVPPALRGPIWQLLAKSKDPQLEASYAELLKSSSPHEKQIHRDLSRTFPNHEYFQDAEGPGQEALFNVVKAYSLYDTEVGYCQGLSFVVGPLLLNMPDEEAFCVLARMMSTYEMRGHYTPDMKMLQLRLFQYEQLMEECVPFVHRHFQVQGIRSTMYASQWFMTLFAYKFPLDLVFRVFDIVFVEGVEALLRFAIALLKANHDRLLSMEFESLVEFLKNGLFETYTNDASMFIQDAYNVKVTPKKLAQYAQKYQAILLRQQQEQAAEESFREQNKQLVTQVKTLESSLSTLNKEHVDLAKEVISNKLEMARLQDDNDGLHQKVAELTKIVDAQGKDVEERFRGEIESVLQKNMEYLHKNQMLEDQLNELENMLIETKMRYAESENERDALTRKLSDLRKALGVQ</sequence>
<feature type="compositionally biased region" description="Polar residues" evidence="4">
    <location>
        <begin position="342"/>
        <end position="357"/>
    </location>
</feature>
<dbReference type="PANTHER" id="PTHR47219">
    <property type="entry name" value="RAB GTPASE-ACTIVATING PROTEIN 1-LIKE"/>
    <property type="match status" value="1"/>
</dbReference>
<feature type="compositionally biased region" description="Acidic residues" evidence="4">
    <location>
        <begin position="287"/>
        <end position="299"/>
    </location>
</feature>
<gene>
    <name evidence="6" type="primary">GYP5</name>
    <name evidence="6" type="ORF">DFQ27_007165</name>
</gene>
<feature type="compositionally biased region" description="Low complexity" evidence="4">
    <location>
        <begin position="456"/>
        <end position="490"/>
    </location>
</feature>
<feature type="compositionally biased region" description="Acidic residues" evidence="4">
    <location>
        <begin position="105"/>
        <end position="117"/>
    </location>
</feature>
<feature type="compositionally biased region" description="Low complexity" evidence="4">
    <location>
        <begin position="358"/>
        <end position="367"/>
    </location>
</feature>
<feature type="domain" description="Rab-GAP TBC" evidence="5">
    <location>
        <begin position="962"/>
        <end position="1147"/>
    </location>
</feature>
<reference evidence="6" key="1">
    <citation type="journal article" date="2020" name="Fungal Divers.">
        <title>Resolving the Mortierellaceae phylogeny through synthesis of multi-gene phylogenetics and phylogenomics.</title>
        <authorList>
            <person name="Vandepol N."/>
            <person name="Liber J."/>
            <person name="Desiro A."/>
            <person name="Na H."/>
            <person name="Kennedy M."/>
            <person name="Barry K."/>
            <person name="Grigoriev I.V."/>
            <person name="Miller A.N."/>
            <person name="O'Donnell K."/>
            <person name="Stajich J.E."/>
            <person name="Bonito G."/>
        </authorList>
    </citation>
    <scope>NUCLEOTIDE SEQUENCE</scope>
    <source>
        <strain evidence="6">BC1065</strain>
    </source>
</reference>
<dbReference type="FunFam" id="1.10.472.80:FF:000027">
    <property type="entry name" value="GTPase activating protein (Evi5)"/>
    <property type="match status" value="1"/>
</dbReference>
<evidence type="ECO:0000256" key="1">
    <source>
        <dbReference type="ARBA" id="ARBA00022468"/>
    </source>
</evidence>
<dbReference type="InterPro" id="IPR035969">
    <property type="entry name" value="Rab-GAP_TBC_sf"/>
</dbReference>
<dbReference type="Pfam" id="PF23436">
    <property type="entry name" value="RabGap-TBC_2"/>
    <property type="match status" value="1"/>
</dbReference>
<proteinExistence type="predicted"/>
<feature type="compositionally biased region" description="Low complexity" evidence="4">
    <location>
        <begin position="609"/>
        <end position="624"/>
    </location>
</feature>
<feature type="region of interest" description="Disordered" evidence="4">
    <location>
        <begin position="825"/>
        <end position="876"/>
    </location>
</feature>
<feature type="compositionally biased region" description="Polar residues" evidence="4">
    <location>
        <begin position="580"/>
        <end position="589"/>
    </location>
</feature>
<feature type="compositionally biased region" description="Basic residues" evidence="4">
    <location>
        <begin position="635"/>
        <end position="652"/>
    </location>
</feature>